<dbReference type="EC" id="2.7.11.1" evidence="13"/>
<evidence type="ECO:0000256" key="15">
    <source>
        <dbReference type="PROSITE-ProRule" id="PRU10141"/>
    </source>
</evidence>
<keyword evidence="5" id="KW-0732">Signal</keyword>
<evidence type="ECO:0000256" key="10">
    <source>
        <dbReference type="ARBA" id="ARBA00023180"/>
    </source>
</evidence>
<dbReference type="CDD" id="cd00028">
    <property type="entry name" value="B_lectin"/>
    <property type="match status" value="1"/>
</dbReference>
<feature type="transmembrane region" description="Helical" evidence="17">
    <location>
        <begin position="417"/>
        <end position="438"/>
    </location>
</feature>
<dbReference type="InterPro" id="IPR011009">
    <property type="entry name" value="Kinase-like_dom_sf"/>
</dbReference>
<evidence type="ECO:0000256" key="11">
    <source>
        <dbReference type="ARBA" id="ARBA00047899"/>
    </source>
</evidence>
<dbReference type="Proteomes" id="UP000075243">
    <property type="component" value="Unassembled WGS sequence"/>
</dbReference>
<dbReference type="CDD" id="cd01098">
    <property type="entry name" value="PAN_AP_plant"/>
    <property type="match status" value="1"/>
</dbReference>
<dbReference type="InterPro" id="IPR008271">
    <property type="entry name" value="Ser/Thr_kinase_AS"/>
</dbReference>
<organism evidence="22 23">
    <name type="scientific">Cajanus cajan</name>
    <name type="common">Pigeon pea</name>
    <name type="synonym">Cajanus indicus</name>
    <dbReference type="NCBI Taxonomy" id="3821"/>
    <lineage>
        <taxon>Eukaryota</taxon>
        <taxon>Viridiplantae</taxon>
        <taxon>Streptophyta</taxon>
        <taxon>Embryophyta</taxon>
        <taxon>Tracheophyta</taxon>
        <taxon>Spermatophyta</taxon>
        <taxon>Magnoliopsida</taxon>
        <taxon>eudicotyledons</taxon>
        <taxon>Gunneridae</taxon>
        <taxon>Pentapetalae</taxon>
        <taxon>rosids</taxon>
        <taxon>fabids</taxon>
        <taxon>Fabales</taxon>
        <taxon>Fabaceae</taxon>
        <taxon>Papilionoideae</taxon>
        <taxon>50 kb inversion clade</taxon>
        <taxon>NPAAA clade</taxon>
        <taxon>indigoferoid/millettioid clade</taxon>
        <taxon>Phaseoleae</taxon>
        <taxon>Cajanus</taxon>
    </lineage>
</organism>
<dbReference type="GO" id="GO:0005886">
    <property type="term" value="C:plasma membrane"/>
    <property type="evidence" value="ECO:0007669"/>
    <property type="project" value="UniProtKB-SubCell"/>
</dbReference>
<feature type="domain" description="EGF-like" evidence="19">
    <location>
        <begin position="268"/>
        <end position="304"/>
    </location>
</feature>
<evidence type="ECO:0000259" key="19">
    <source>
        <dbReference type="PROSITE" id="PS50026"/>
    </source>
</evidence>
<evidence type="ECO:0000313" key="23">
    <source>
        <dbReference type="Proteomes" id="UP000075243"/>
    </source>
</evidence>
<feature type="region of interest" description="Disordered" evidence="16">
    <location>
        <begin position="760"/>
        <end position="794"/>
    </location>
</feature>
<evidence type="ECO:0000256" key="4">
    <source>
        <dbReference type="ARBA" id="ARBA00022679"/>
    </source>
</evidence>
<dbReference type="Pfam" id="PF07714">
    <property type="entry name" value="PK_Tyr_Ser-Thr"/>
    <property type="match status" value="1"/>
</dbReference>
<comment type="catalytic activity">
    <reaction evidence="11 13">
        <text>L-threonyl-[protein] + ATP = O-phospho-L-threonyl-[protein] + ADP + H(+)</text>
        <dbReference type="Rhea" id="RHEA:46608"/>
        <dbReference type="Rhea" id="RHEA-COMP:11060"/>
        <dbReference type="Rhea" id="RHEA-COMP:11605"/>
        <dbReference type="ChEBI" id="CHEBI:15378"/>
        <dbReference type="ChEBI" id="CHEBI:30013"/>
        <dbReference type="ChEBI" id="CHEBI:30616"/>
        <dbReference type="ChEBI" id="CHEBI:61977"/>
        <dbReference type="ChEBI" id="CHEBI:456216"/>
        <dbReference type="EC" id="2.7.11.1"/>
    </reaction>
</comment>
<evidence type="ECO:0000259" key="21">
    <source>
        <dbReference type="PROSITE" id="PS50948"/>
    </source>
</evidence>
<keyword evidence="3 13" id="KW-0723">Serine/threonine-protein kinase</keyword>
<evidence type="ECO:0000256" key="16">
    <source>
        <dbReference type="SAM" id="MobiDB-lite"/>
    </source>
</evidence>
<accession>A0A151RPW2</accession>
<dbReference type="SUPFAM" id="SSF56112">
    <property type="entry name" value="Protein kinase-like (PK-like)"/>
    <property type="match status" value="1"/>
</dbReference>
<evidence type="ECO:0000256" key="9">
    <source>
        <dbReference type="ARBA" id="ARBA00023157"/>
    </source>
</evidence>
<evidence type="ECO:0000256" key="8">
    <source>
        <dbReference type="ARBA" id="ARBA00022840"/>
    </source>
</evidence>
<dbReference type="FunFam" id="2.90.10.10:FF:000001">
    <property type="entry name" value="G-type lectin S-receptor-like serine/threonine-protein kinase"/>
    <property type="match status" value="1"/>
</dbReference>
<dbReference type="Pfam" id="PF01453">
    <property type="entry name" value="B_lectin"/>
    <property type="match status" value="1"/>
</dbReference>
<keyword evidence="9" id="KW-1015">Disulfide bond</keyword>
<feature type="domain" description="Bulb-type lectin" evidence="20">
    <location>
        <begin position="12"/>
        <end position="132"/>
    </location>
</feature>
<keyword evidence="22" id="KW-0675">Receptor</keyword>
<dbReference type="SMART" id="SM00220">
    <property type="entry name" value="S_TKc"/>
    <property type="match status" value="1"/>
</dbReference>
<dbReference type="InterPro" id="IPR024171">
    <property type="entry name" value="SRK-like_kinase"/>
</dbReference>
<evidence type="ECO:0000256" key="5">
    <source>
        <dbReference type="ARBA" id="ARBA00022729"/>
    </source>
</evidence>
<dbReference type="InterPro" id="IPR000719">
    <property type="entry name" value="Prot_kinase_dom"/>
</dbReference>
<evidence type="ECO:0000256" key="17">
    <source>
        <dbReference type="SAM" id="Phobius"/>
    </source>
</evidence>
<dbReference type="FunFam" id="3.30.200.20:FF:000195">
    <property type="entry name" value="G-type lectin S-receptor-like serine/threonine-protein kinase"/>
    <property type="match status" value="1"/>
</dbReference>
<dbReference type="Gene3D" id="1.10.510.10">
    <property type="entry name" value="Transferase(Phosphotransferase) domain 1"/>
    <property type="match status" value="1"/>
</dbReference>
<dbReference type="PROSITE" id="PS50948">
    <property type="entry name" value="PAN"/>
    <property type="match status" value="1"/>
</dbReference>
<feature type="binding site" evidence="15">
    <location>
        <position position="505"/>
    </location>
    <ligand>
        <name>ATP</name>
        <dbReference type="ChEBI" id="CHEBI:30616"/>
    </ligand>
</feature>
<keyword evidence="17" id="KW-0472">Membrane</keyword>
<sequence>MVLPSLKFSAAIDSVSQTQSISDGKTLVSKGGVFELGFFSLGSTTKRYLGIWYKNIPIDGVVWVANRANPINDSSGILTFTSTGNLELRQNDSVVWSTTYQKQAQNPVAQILDSGNLVIRNEGDTNPDMYLWQSFDYPSDTLLPGMKLGWDLRTGLERKLTSWTSPDDPSLGNFSWGLMLYSYPEFYVMKGTQKYYRTGPWNGLQFSGVSDQIQNQNAMFVSNDEELFYSYTLINNSVTVKVKIINASFQTHVWEKEKEKWRVNIITPGDFCDMYGLCGANAVCSITDSRVCQCLEGFSPKSQQEWNTSNWRQGCIQNEPFHCKDRDVFVKYVGMKVPETTHTWVDENINLDECRARCSNNCSCMAFTNSDIRGAGSGCVLWFGELFDVKESQTGGQDLYIRMSGSEFDGHNKSVTIIIATTIAATGAIILFCIFVICRVRRNNAESKVKDNIESQLGDLDLPLFDLLTITTATNNFSLNNKIGQGGFGQVYKGKLADGRDIAVKRLSRGSGQGITEFITEVKLIAKLQHRNLVKLLGCCFQGDEKLLIYEFMVNGSLDSIIFDQVKGKFLDWPQRFHIIFGIARGLVYLHQDSRLRIIHRDLKASNVLLDEKLNPKISDFGMARTFGGEQTEGNTNRIVGTYGYMAPEYAVDGLFSIKSDVFSFGILLLEIICGNKNRALCHGNETLNLVGYAWTLWKEQNALQLIDSSIKDSCVIQEVRRCIHVSLLCVQQYPEDRPTMTSVIQMLGSEMEMVEPKEPGFFPKRISDEENSSSNPNQMTSNDKLTITSLDGR</sequence>
<dbReference type="InterPro" id="IPR001480">
    <property type="entry name" value="Bulb-type_lectin_dom"/>
</dbReference>
<keyword evidence="17" id="KW-1133">Transmembrane helix</keyword>
<dbReference type="Pfam" id="PF00954">
    <property type="entry name" value="S_locus_glycop"/>
    <property type="match status" value="1"/>
</dbReference>
<dbReference type="PROSITE" id="PS50927">
    <property type="entry name" value="BULB_LECTIN"/>
    <property type="match status" value="1"/>
</dbReference>
<keyword evidence="23" id="KW-1185">Reference proteome</keyword>
<evidence type="ECO:0000256" key="14">
    <source>
        <dbReference type="PROSITE-ProRule" id="PRU00076"/>
    </source>
</evidence>
<keyword evidence="2" id="KW-1003">Cell membrane</keyword>
<evidence type="ECO:0000259" key="20">
    <source>
        <dbReference type="PROSITE" id="PS50927"/>
    </source>
</evidence>
<dbReference type="InterPro" id="IPR003609">
    <property type="entry name" value="Pan_app"/>
</dbReference>
<dbReference type="SMART" id="SM00108">
    <property type="entry name" value="B_lectin"/>
    <property type="match status" value="1"/>
</dbReference>
<dbReference type="InterPro" id="IPR017441">
    <property type="entry name" value="Protein_kinase_ATP_BS"/>
</dbReference>
<evidence type="ECO:0000313" key="22">
    <source>
        <dbReference type="EMBL" id="KYP44598.1"/>
    </source>
</evidence>
<keyword evidence="6 13" id="KW-0547">Nucleotide-binding</keyword>
<comment type="catalytic activity">
    <reaction evidence="12 13">
        <text>L-seryl-[protein] + ATP = O-phospho-L-seryl-[protein] + ADP + H(+)</text>
        <dbReference type="Rhea" id="RHEA:17989"/>
        <dbReference type="Rhea" id="RHEA-COMP:9863"/>
        <dbReference type="Rhea" id="RHEA-COMP:11604"/>
        <dbReference type="ChEBI" id="CHEBI:15378"/>
        <dbReference type="ChEBI" id="CHEBI:29999"/>
        <dbReference type="ChEBI" id="CHEBI:30616"/>
        <dbReference type="ChEBI" id="CHEBI:83421"/>
        <dbReference type="ChEBI" id="CHEBI:456216"/>
        <dbReference type="EC" id="2.7.11.1"/>
    </reaction>
</comment>
<keyword evidence="14" id="KW-0245">EGF-like domain</keyword>
<dbReference type="PROSITE" id="PS00108">
    <property type="entry name" value="PROTEIN_KINASE_ST"/>
    <property type="match status" value="1"/>
</dbReference>
<feature type="compositionally biased region" description="Polar residues" evidence="16">
    <location>
        <begin position="773"/>
        <end position="794"/>
    </location>
</feature>
<dbReference type="Gene3D" id="3.30.200.20">
    <property type="entry name" value="Phosphorylase Kinase, domain 1"/>
    <property type="match status" value="1"/>
</dbReference>
<feature type="domain" description="Protein kinase" evidence="18">
    <location>
        <begin position="477"/>
        <end position="755"/>
    </location>
</feature>
<dbReference type="GO" id="GO:0106310">
    <property type="term" value="F:protein serine kinase activity"/>
    <property type="evidence" value="ECO:0007669"/>
    <property type="project" value="RHEA"/>
</dbReference>
<dbReference type="PROSITE" id="PS50011">
    <property type="entry name" value="PROTEIN_KINASE_DOM"/>
    <property type="match status" value="1"/>
</dbReference>
<comment type="similarity">
    <text evidence="13">Belongs to the protein kinase superfamily. Ser/Thr protein kinase family.</text>
</comment>
<dbReference type="PIRSF" id="PIRSF000641">
    <property type="entry name" value="SRK"/>
    <property type="match status" value="1"/>
</dbReference>
<protein>
    <recommendedName>
        <fullName evidence="13">Receptor-like serine/threonine-protein kinase</fullName>
        <ecNumber evidence="13">2.7.11.1</ecNumber>
    </recommendedName>
</protein>
<dbReference type="PANTHER" id="PTHR27002:SF930">
    <property type="entry name" value="RECEPTOR-LIKE SERINE_THREONINE-PROTEIN KINASE"/>
    <property type="match status" value="1"/>
</dbReference>
<dbReference type="InterPro" id="IPR036426">
    <property type="entry name" value="Bulb-type_lectin_dom_sf"/>
</dbReference>
<evidence type="ECO:0000256" key="12">
    <source>
        <dbReference type="ARBA" id="ARBA00048679"/>
    </source>
</evidence>
<dbReference type="GO" id="GO:0005524">
    <property type="term" value="F:ATP binding"/>
    <property type="evidence" value="ECO:0007669"/>
    <property type="project" value="UniProtKB-UniRule"/>
</dbReference>
<comment type="subcellular location">
    <subcellularLocation>
        <location evidence="1">Cell membrane</location>
        <topology evidence="1">Single-pass type I membrane protein</topology>
    </subcellularLocation>
</comment>
<dbReference type="OMA" id="TSPENDC"/>
<dbReference type="Gene3D" id="2.90.10.10">
    <property type="entry name" value="Bulb-type lectin domain"/>
    <property type="match status" value="1"/>
</dbReference>
<keyword evidence="10" id="KW-0325">Glycoprotein</keyword>
<comment type="caution">
    <text evidence="14">Lacks conserved residue(s) required for the propagation of feature annotation.</text>
</comment>
<evidence type="ECO:0000256" key="2">
    <source>
        <dbReference type="ARBA" id="ARBA00022475"/>
    </source>
</evidence>
<dbReference type="PROSITE" id="PS50026">
    <property type="entry name" value="EGF_3"/>
    <property type="match status" value="1"/>
</dbReference>
<evidence type="ECO:0000256" key="13">
    <source>
        <dbReference type="PIRNR" id="PIRNR000641"/>
    </source>
</evidence>
<dbReference type="InterPro" id="IPR000858">
    <property type="entry name" value="S_locus_glycoprot_dom"/>
</dbReference>
<dbReference type="SMART" id="SM00473">
    <property type="entry name" value="PAN_AP"/>
    <property type="match status" value="1"/>
</dbReference>
<evidence type="ECO:0000256" key="1">
    <source>
        <dbReference type="ARBA" id="ARBA00004251"/>
    </source>
</evidence>
<dbReference type="Pfam" id="PF08276">
    <property type="entry name" value="PAN_2"/>
    <property type="match status" value="1"/>
</dbReference>
<dbReference type="SUPFAM" id="SSF51110">
    <property type="entry name" value="alpha-D-mannose-specific plant lectins"/>
    <property type="match status" value="1"/>
</dbReference>
<keyword evidence="17" id="KW-0812">Transmembrane</keyword>
<evidence type="ECO:0000256" key="7">
    <source>
        <dbReference type="ARBA" id="ARBA00022777"/>
    </source>
</evidence>
<dbReference type="GO" id="GO:0048544">
    <property type="term" value="P:recognition of pollen"/>
    <property type="evidence" value="ECO:0007669"/>
    <property type="project" value="InterPro"/>
</dbReference>
<dbReference type="FunFam" id="1.10.510.10:FF:000060">
    <property type="entry name" value="G-type lectin S-receptor-like serine/threonine-protein kinase"/>
    <property type="match status" value="1"/>
</dbReference>
<dbReference type="PANTHER" id="PTHR27002">
    <property type="entry name" value="RECEPTOR-LIKE SERINE/THREONINE-PROTEIN KINASE SD1-8"/>
    <property type="match status" value="1"/>
</dbReference>
<reference evidence="22" key="1">
    <citation type="journal article" date="2012" name="Nat. Biotechnol.">
        <title>Draft genome sequence of pigeonpea (Cajanus cajan), an orphan legume crop of resource-poor farmers.</title>
        <authorList>
            <person name="Varshney R.K."/>
            <person name="Chen W."/>
            <person name="Li Y."/>
            <person name="Bharti A.K."/>
            <person name="Saxena R.K."/>
            <person name="Schlueter J.A."/>
            <person name="Donoghue M.T."/>
            <person name="Azam S."/>
            <person name="Fan G."/>
            <person name="Whaley A.M."/>
            <person name="Farmer A.D."/>
            <person name="Sheridan J."/>
            <person name="Iwata A."/>
            <person name="Tuteja R."/>
            <person name="Penmetsa R.V."/>
            <person name="Wu W."/>
            <person name="Upadhyaya H.D."/>
            <person name="Yang S.P."/>
            <person name="Shah T."/>
            <person name="Saxena K.B."/>
            <person name="Michael T."/>
            <person name="McCombie W.R."/>
            <person name="Yang B."/>
            <person name="Zhang G."/>
            <person name="Yang H."/>
            <person name="Wang J."/>
            <person name="Spillane C."/>
            <person name="Cook D.R."/>
            <person name="May G.D."/>
            <person name="Xu X."/>
            <person name="Jackson S.A."/>
        </authorList>
    </citation>
    <scope>NUCLEOTIDE SEQUENCE [LARGE SCALE GENOMIC DNA]</scope>
</reference>
<dbReference type="CDD" id="cd14066">
    <property type="entry name" value="STKc_IRAK"/>
    <property type="match status" value="1"/>
</dbReference>
<evidence type="ECO:0000256" key="3">
    <source>
        <dbReference type="ARBA" id="ARBA00022527"/>
    </source>
</evidence>
<gene>
    <name evidence="22" type="ORF">KK1_033877</name>
</gene>
<evidence type="ECO:0000259" key="18">
    <source>
        <dbReference type="PROSITE" id="PS50011"/>
    </source>
</evidence>
<dbReference type="InterPro" id="IPR001245">
    <property type="entry name" value="Ser-Thr/Tyr_kinase_cat_dom"/>
</dbReference>
<evidence type="ECO:0000256" key="6">
    <source>
        <dbReference type="ARBA" id="ARBA00022741"/>
    </source>
</evidence>
<dbReference type="AlphaFoldDB" id="A0A151RPW2"/>
<dbReference type="GO" id="GO:0004674">
    <property type="term" value="F:protein serine/threonine kinase activity"/>
    <property type="evidence" value="ECO:0007669"/>
    <property type="project" value="UniProtKB-KW"/>
</dbReference>
<name>A0A151RPW2_CAJCA</name>
<keyword evidence="4 13" id="KW-0808">Transferase</keyword>
<keyword evidence="8 13" id="KW-0067">ATP-binding</keyword>
<dbReference type="Gramene" id="C.cajan_30622.t">
    <property type="protein sequence ID" value="C.cajan_30622.t"/>
    <property type="gene ID" value="C.cajan_30622"/>
</dbReference>
<dbReference type="PROSITE" id="PS00107">
    <property type="entry name" value="PROTEIN_KINASE_ATP"/>
    <property type="match status" value="1"/>
</dbReference>
<dbReference type="InterPro" id="IPR000742">
    <property type="entry name" value="EGF"/>
</dbReference>
<keyword evidence="7 13" id="KW-0418">Kinase</keyword>
<dbReference type="EMBL" id="KQ483620">
    <property type="protein sequence ID" value="KYP44598.1"/>
    <property type="molecule type" value="Genomic_DNA"/>
</dbReference>
<proteinExistence type="inferred from homology"/>
<feature type="domain" description="Apple" evidence="21">
    <location>
        <begin position="323"/>
        <end position="404"/>
    </location>
</feature>